<gene>
    <name evidence="1" type="ORF">MLD38_026731</name>
</gene>
<evidence type="ECO:0000313" key="2">
    <source>
        <dbReference type="Proteomes" id="UP001057402"/>
    </source>
</evidence>
<protein>
    <submittedName>
        <fullName evidence="1">Uncharacterized protein</fullName>
    </submittedName>
</protein>
<accession>A0ACB9NZJ2</accession>
<sequence length="333" mass="36422">MASLFGVRRREPQIIRPASPTPHGFLNLSDIDGHRAKSLHACTLLVYRSDPEKAVDPATVVRDGLARTLVSFYPLAGRLREAANQKLEVECNGEGVFFAEADADFSVEEIADEPHNSAPYYGELIHNVPGSEGIIGCPLLLVQVTRLKCGGFTVGVRASHVLMDGSGKGQFLKASAEMARGVAAPSVLPVWKRELLSARDLPCFTHKGTDSDRKEHKEQGSGIKGERKGLGHMISSSFIFGAPELSSLRGSLPEGLRNCSTFELLASFLWRSRVIAFDLDTEDEVRLTFTVDIRRKVNPALPEGYYGNAVVSTFAVTTAGQLREILWNMPCPW</sequence>
<dbReference type="Proteomes" id="UP001057402">
    <property type="component" value="Chromosome 7"/>
</dbReference>
<keyword evidence="2" id="KW-1185">Reference proteome</keyword>
<dbReference type="EMBL" id="CM042886">
    <property type="protein sequence ID" value="KAI4342072.1"/>
    <property type="molecule type" value="Genomic_DNA"/>
</dbReference>
<name>A0ACB9NZJ2_9MYRT</name>
<comment type="caution">
    <text evidence="1">The sequence shown here is derived from an EMBL/GenBank/DDBJ whole genome shotgun (WGS) entry which is preliminary data.</text>
</comment>
<reference evidence="2" key="1">
    <citation type="journal article" date="2023" name="Front. Plant Sci.">
        <title>Chromosomal-level genome assembly of Melastoma candidum provides insights into trichome evolution.</title>
        <authorList>
            <person name="Zhong Y."/>
            <person name="Wu W."/>
            <person name="Sun C."/>
            <person name="Zou P."/>
            <person name="Liu Y."/>
            <person name="Dai S."/>
            <person name="Zhou R."/>
        </authorList>
    </citation>
    <scope>NUCLEOTIDE SEQUENCE [LARGE SCALE GENOMIC DNA]</scope>
</reference>
<organism evidence="1 2">
    <name type="scientific">Melastoma candidum</name>
    <dbReference type="NCBI Taxonomy" id="119954"/>
    <lineage>
        <taxon>Eukaryota</taxon>
        <taxon>Viridiplantae</taxon>
        <taxon>Streptophyta</taxon>
        <taxon>Embryophyta</taxon>
        <taxon>Tracheophyta</taxon>
        <taxon>Spermatophyta</taxon>
        <taxon>Magnoliopsida</taxon>
        <taxon>eudicotyledons</taxon>
        <taxon>Gunneridae</taxon>
        <taxon>Pentapetalae</taxon>
        <taxon>rosids</taxon>
        <taxon>malvids</taxon>
        <taxon>Myrtales</taxon>
        <taxon>Melastomataceae</taxon>
        <taxon>Melastomatoideae</taxon>
        <taxon>Melastomateae</taxon>
        <taxon>Melastoma</taxon>
    </lineage>
</organism>
<proteinExistence type="predicted"/>
<evidence type="ECO:0000313" key="1">
    <source>
        <dbReference type="EMBL" id="KAI4342072.1"/>
    </source>
</evidence>